<reference evidence="8 9" key="3">
    <citation type="journal article" date="2015" name="Genome Announc.">
        <title>Complete Genome Sequence of the Human Herpesvirus 6A Strain AJ from Africa Resembles Strain GS from North America.</title>
        <authorList>
            <person name="Tweedy J."/>
            <person name="Spyrou M.A."/>
            <person name="Donaldson C.D."/>
            <person name="Depledge D."/>
            <person name="Breuer J."/>
            <person name="Gompels U.A."/>
        </authorList>
    </citation>
    <scope>NUCLEOTIDE SEQUENCE [LARGE SCALE GENOMIC DNA]</scope>
    <source>
        <strain evidence="8">AJ</strain>
    </source>
</reference>
<evidence type="ECO:0000259" key="7">
    <source>
        <dbReference type="Pfam" id="PF02689"/>
    </source>
</evidence>
<protein>
    <submittedName>
        <fullName evidence="8">U77 protein</fullName>
    </submittedName>
</protein>
<dbReference type="GO" id="GO:0016787">
    <property type="term" value="F:hydrolase activity"/>
    <property type="evidence" value="ECO:0007669"/>
    <property type="project" value="UniProtKB-KW"/>
</dbReference>
<keyword evidence="5" id="KW-0347">Helicase</keyword>
<keyword evidence="2" id="KW-0235">DNA replication</keyword>
<keyword evidence="3" id="KW-0547">Nucleotide-binding</keyword>
<gene>
    <name evidence="8" type="primary">U77</name>
</gene>
<dbReference type="GO" id="GO:0005524">
    <property type="term" value="F:ATP binding"/>
    <property type="evidence" value="ECO:0007669"/>
    <property type="project" value="UniProtKB-KW"/>
</dbReference>
<dbReference type="Gene3D" id="3.40.50.300">
    <property type="entry name" value="P-loop containing nucleotide triphosphate hydrolases"/>
    <property type="match status" value="1"/>
</dbReference>
<dbReference type="InterPro" id="IPR003840">
    <property type="entry name" value="DNA_helicase_dom"/>
</dbReference>
<dbReference type="EMBL" id="KP257584">
    <property type="protein sequence ID" value="AJA36289.1"/>
    <property type="molecule type" value="Genomic_DNA"/>
</dbReference>
<dbReference type="Pfam" id="PF02689">
    <property type="entry name" value="Herpes_Helicase"/>
    <property type="match status" value="1"/>
</dbReference>
<reference evidence="8 9" key="2">
    <citation type="journal article" date="2002" name="J. Virol. Methods">
        <title>Characterisation of a human herpesvirus 6 variant A 'amplicon' and replication modulation by U94-Rep 'latency gene'.</title>
        <authorList>
            <person name="Turner S."/>
            <person name="DiLuca D."/>
            <person name="Gompels U."/>
        </authorList>
    </citation>
    <scope>NUCLEOTIDE SEQUENCE [LARGE SCALE GENOMIC DNA]</scope>
    <source>
        <strain evidence="8">AJ</strain>
    </source>
</reference>
<proteinExistence type="inferred from homology"/>
<dbReference type="HAMAP" id="MF_04030">
    <property type="entry name" value="HSV_HELI"/>
    <property type="match status" value="1"/>
</dbReference>
<dbReference type="Proteomes" id="UP000142548">
    <property type="component" value="Genome"/>
</dbReference>
<evidence type="ECO:0000256" key="4">
    <source>
        <dbReference type="ARBA" id="ARBA00022801"/>
    </source>
</evidence>
<evidence type="ECO:0000256" key="6">
    <source>
        <dbReference type="ARBA" id="ARBA00022840"/>
    </source>
</evidence>
<feature type="domain" description="DNA replication helicase" evidence="7">
    <location>
        <begin position="10"/>
        <end position="824"/>
    </location>
</feature>
<organism evidence="8 9">
    <name type="scientific">Human betaherpesvirus 6A</name>
    <dbReference type="NCBI Taxonomy" id="32603"/>
    <lineage>
        <taxon>Viruses</taxon>
        <taxon>Duplodnaviria</taxon>
        <taxon>Heunggongvirae</taxon>
        <taxon>Peploviricota</taxon>
        <taxon>Herviviricetes</taxon>
        <taxon>Herpesvirales</taxon>
        <taxon>Orthoherpesviridae</taxon>
        <taxon>Betaherpesvirinae</taxon>
        <taxon>Roseolovirus</taxon>
        <taxon>Roseolovirus humanbeta6a</taxon>
    </lineage>
</organism>
<accession>A0A0A7RSR3</accession>
<sequence length="824" mass="93189">MSISSLFGGRYDNKFLLNMSSAPKIELIVDKVASLSEGRLEGRLPEDWFRHIMDPETEFNSEFADALCIGIDEFAQPLPFLPFKALLVTGTAGAGKTNSIQTLAANLDCIVTATTSIAAQNLSVVLNRSKSAQVKTIFKTFGFNSSHVSMSERQSYIANDERSIQIQQKQDLSIYWNVISDIADRALGAVACKTKELPDLCESSVIVIDEAGVILRHILHTVVFFYWFYNALYKTPLYEDGIVPCIVCVGSPTQSNALVTSFNPLTQNKDVKRGIDVLSALICDDVLSKYCEVDNNWIIFVNNKRCADHAFGDFLKHIEFGLPLKPELIEYVDQFVKPASYIRNPMNEIETTRLFLSHNEVKNYFRSLHEQVEVTNRNNLFVFPVYFLIKNKTFEDYKSEIGNFSLEIEPWFKSNIHRLNTYSQFADQDLSKTVQLEEIVLEDGSVEETLITCHLKHIRNSSIGVTSKIKASTVGFSGTYEKFVELLQSDLFIEKTSCDQTIHAYSFLSGLMFGGMYSFCCSKFTTPEVLMEIKNIKMPSIEFLESEMSRMSPDVQTVETDERYDFGLVDDGLSDVDLLEIDPCGDPFFTRYSKLPLTNSLSFEEISLLYTTFKDIFISRFAILQKHTKGKFGKTLLVTYNRNNVSRKQCGEIYSHLKSFYGMLTYAIPANNYTLEGYTNDNVVHLGTDKQLPQILYKKGLPRLVIKDEMGFISVLDNNVSKFIDVVNGQSFHLCTTVDYATVSKVSMTITKSQGLSIQKVAIDFGSDPKNLKLSSIYVGMSRVTDPNNLIMNVNPLRLNYENDNFIAPHIVKALKNENTMLIF</sequence>
<evidence type="ECO:0000256" key="5">
    <source>
        <dbReference type="ARBA" id="ARBA00022806"/>
    </source>
</evidence>
<keyword evidence="6" id="KW-0067">ATP-binding</keyword>
<evidence type="ECO:0000313" key="8">
    <source>
        <dbReference type="EMBL" id="AJA36289.1"/>
    </source>
</evidence>
<dbReference type="CDD" id="cd18809">
    <property type="entry name" value="SF1_C_RecD"/>
    <property type="match status" value="1"/>
</dbReference>
<dbReference type="GO" id="GO:0006260">
    <property type="term" value="P:DNA replication"/>
    <property type="evidence" value="ECO:0007669"/>
    <property type="project" value="UniProtKB-KW"/>
</dbReference>
<keyword evidence="4" id="KW-0378">Hydrolase</keyword>
<name>A0A0A7RSR3_9BETA</name>
<evidence type="ECO:0000256" key="2">
    <source>
        <dbReference type="ARBA" id="ARBA00022705"/>
    </source>
</evidence>
<evidence type="ECO:0000313" key="9">
    <source>
        <dbReference type="Proteomes" id="UP000142548"/>
    </source>
</evidence>
<evidence type="ECO:0000256" key="3">
    <source>
        <dbReference type="ARBA" id="ARBA00022741"/>
    </source>
</evidence>
<dbReference type="InterPro" id="IPR027417">
    <property type="entry name" value="P-loop_NTPase"/>
</dbReference>
<dbReference type="SUPFAM" id="SSF52540">
    <property type="entry name" value="P-loop containing nucleoside triphosphate hydrolases"/>
    <property type="match status" value="2"/>
</dbReference>
<evidence type="ECO:0000256" key="1">
    <source>
        <dbReference type="ARBA" id="ARBA00022562"/>
    </source>
</evidence>
<reference evidence="8 9" key="1">
    <citation type="journal article" date="1993" name="J. Virol.">
        <title>Identification of a lytic-phase origin of DNA replication in human herpesvirus 6B strain Z29.</title>
        <authorList>
            <person name="Dewhurst S."/>
            <person name="Dollard S.C."/>
            <person name="Pellett P.E."/>
            <person name="Dambaugh T.R."/>
        </authorList>
    </citation>
    <scope>NUCLEOTIDE SEQUENCE [LARGE SCALE GENOMIC DNA]</scope>
    <source>
        <strain evidence="8">AJ</strain>
    </source>
</reference>
<dbReference type="GO" id="GO:0004386">
    <property type="term" value="F:helicase activity"/>
    <property type="evidence" value="ECO:0007669"/>
    <property type="project" value="UniProtKB-KW"/>
</dbReference>
<keyword evidence="1" id="KW-1048">Host nucleus</keyword>
<dbReference type="InterPro" id="IPR034711">
    <property type="entry name" value="HSV_HELI"/>
</dbReference>